<evidence type="ECO:0000259" key="6">
    <source>
        <dbReference type="Pfam" id="PF01212"/>
    </source>
</evidence>
<dbReference type="GO" id="GO:0006567">
    <property type="term" value="P:L-threonine catabolic process"/>
    <property type="evidence" value="ECO:0007669"/>
    <property type="project" value="UniProtKB-UniRule"/>
</dbReference>
<dbReference type="SUPFAM" id="SSF53383">
    <property type="entry name" value="PLP-dependent transferases"/>
    <property type="match status" value="1"/>
</dbReference>
<evidence type="ECO:0000256" key="4">
    <source>
        <dbReference type="ARBA" id="ARBA00022898"/>
    </source>
</evidence>
<dbReference type="AlphaFoldDB" id="A0AA92C6Y9"/>
<comment type="similarity">
    <text evidence="2 5">Belongs to the threonine aldolase family.</text>
</comment>
<evidence type="ECO:0000313" key="7">
    <source>
        <dbReference type="EMBL" id="PVE57133.1"/>
    </source>
</evidence>
<comment type="catalytic activity">
    <reaction evidence="5">
        <text>L-threonine = acetaldehyde + glycine</text>
        <dbReference type="Rhea" id="RHEA:19625"/>
        <dbReference type="ChEBI" id="CHEBI:15343"/>
        <dbReference type="ChEBI" id="CHEBI:57305"/>
        <dbReference type="ChEBI" id="CHEBI:57926"/>
        <dbReference type="EC" id="4.1.2.48"/>
    </reaction>
</comment>
<dbReference type="InterPro" id="IPR015424">
    <property type="entry name" value="PyrdxlP-dep_Trfase"/>
</dbReference>
<reference evidence="7 8" key="1">
    <citation type="submission" date="2018-04" db="EMBL/GenBank/DDBJ databases">
        <authorList>
            <person name="Hagen T."/>
        </authorList>
    </citation>
    <scope>NUCLEOTIDE SEQUENCE [LARGE SCALE GENOMIC DNA]</scope>
    <source>
        <strain evidence="7 8">TPD7009</strain>
    </source>
</reference>
<proteinExistence type="inferred from homology"/>
<comment type="caution">
    <text evidence="7">The sequence shown here is derived from an EMBL/GenBank/DDBJ whole genome shotgun (WGS) entry which is preliminary data.</text>
</comment>
<comment type="cofactor">
    <cofactor evidence="1 5">
        <name>pyridoxal 5'-phosphate</name>
        <dbReference type="ChEBI" id="CHEBI:597326"/>
    </cofactor>
</comment>
<dbReference type="EC" id="4.1.2.48" evidence="5"/>
<dbReference type="EMBL" id="QDFR01000001">
    <property type="protein sequence ID" value="PVE57133.1"/>
    <property type="molecule type" value="Genomic_DNA"/>
</dbReference>
<dbReference type="PIRSF" id="PIRSF038940">
    <property type="entry name" value="Low_specificity_LTA"/>
    <property type="match status" value="1"/>
</dbReference>
<dbReference type="Pfam" id="PF01212">
    <property type="entry name" value="Beta_elim_lyase"/>
    <property type="match status" value="1"/>
</dbReference>
<name>A0AA92C6Y9_RHIRH</name>
<dbReference type="CDD" id="cd06502">
    <property type="entry name" value="TA_like"/>
    <property type="match status" value="1"/>
</dbReference>
<feature type="domain" description="Aromatic amino acid beta-eliminating lyase/threonine aldolase" evidence="6">
    <location>
        <begin position="3"/>
        <end position="292"/>
    </location>
</feature>
<comment type="subunit">
    <text evidence="3">Homotetramer.</text>
</comment>
<comment type="function">
    <text evidence="5">Catalyzes the cleavage of L-allo-threonine and L-threonine to glycine and acetaldehyde.</text>
</comment>
<dbReference type="InterPro" id="IPR015422">
    <property type="entry name" value="PyrdxlP-dep_Trfase_small"/>
</dbReference>
<keyword evidence="4 5" id="KW-0663">Pyridoxal phosphate</keyword>
<dbReference type="InterPro" id="IPR015421">
    <property type="entry name" value="PyrdxlP-dep_Trfase_major"/>
</dbReference>
<dbReference type="Proteomes" id="UP000244335">
    <property type="component" value="Unassembled WGS sequence"/>
</dbReference>
<dbReference type="GO" id="GO:0004793">
    <property type="term" value="F:threonine aldolase activity"/>
    <property type="evidence" value="ECO:0007669"/>
    <property type="project" value="UniProtKB-UniRule"/>
</dbReference>
<evidence type="ECO:0000313" key="8">
    <source>
        <dbReference type="Proteomes" id="UP000244335"/>
    </source>
</evidence>
<dbReference type="Gene3D" id="3.90.1150.10">
    <property type="entry name" value="Aspartate Aminotransferase, domain 1"/>
    <property type="match status" value="1"/>
</dbReference>
<dbReference type="RefSeq" id="WP_116491965.1">
    <property type="nucleotide sequence ID" value="NZ_QDFR01000001.1"/>
</dbReference>
<dbReference type="Gene3D" id="3.40.640.10">
    <property type="entry name" value="Type I PLP-dependent aspartate aminotransferase-like (Major domain)"/>
    <property type="match status" value="1"/>
</dbReference>
<dbReference type="InterPro" id="IPR026273">
    <property type="entry name" value="Low_specificity_L-TA_bact"/>
</dbReference>
<evidence type="ECO:0000256" key="2">
    <source>
        <dbReference type="ARBA" id="ARBA00006966"/>
    </source>
</evidence>
<sequence length="351" mass="38354">MIFASDNWAGAHPAINERLMKESTRFAAAYGTSELDQAIEKKFNEIFEREVAVFFVGTGTAANSLALASVARPGGIAFCHSEAHVIEDECGAPIYFSNASRLMPVAGPNGKMLPKNLKAAIDRFPPGSIHQGQPMLVTMTQATEQGTIYDLDEISAISEIAKSAGVPLHMDGARFANALTALDTTPAEMTWKRGVDILSFGATKNGCWCAEAIVYMDPKMAEDLPFIRKRSAQLFSKTRFMAAQFDAYFQNDLWLELAAHANAMANRLRDGLSASNSARLAWPTQSNELFVVLDKQSAKAARDAGASFYDWPVPHDMQQPVGENEQLIRLVTSFATEESDVDSFLRICGRA</sequence>
<evidence type="ECO:0000256" key="1">
    <source>
        <dbReference type="ARBA" id="ARBA00001933"/>
    </source>
</evidence>
<organism evidence="7 8">
    <name type="scientific">Rhizobium rhizogenes</name>
    <name type="common">Agrobacterium rhizogenes</name>
    <dbReference type="NCBI Taxonomy" id="359"/>
    <lineage>
        <taxon>Bacteria</taxon>
        <taxon>Pseudomonadati</taxon>
        <taxon>Pseudomonadota</taxon>
        <taxon>Alphaproteobacteria</taxon>
        <taxon>Hyphomicrobiales</taxon>
        <taxon>Rhizobiaceae</taxon>
        <taxon>Rhizobium/Agrobacterium group</taxon>
        <taxon>Rhizobium</taxon>
    </lineage>
</organism>
<dbReference type="InterPro" id="IPR001597">
    <property type="entry name" value="ArAA_b-elim_lyase/Thr_aldolase"/>
</dbReference>
<keyword evidence="5" id="KW-0456">Lyase</keyword>
<gene>
    <name evidence="7" type="ORF">DC430_05240</name>
</gene>
<accession>A0AA92C6Y9</accession>
<protein>
    <recommendedName>
        <fullName evidence="5">L-threonine aldolase</fullName>
        <ecNumber evidence="5">4.1.2.48</ecNumber>
    </recommendedName>
</protein>
<evidence type="ECO:0000256" key="5">
    <source>
        <dbReference type="PIRNR" id="PIRNR038940"/>
    </source>
</evidence>
<dbReference type="PANTHER" id="PTHR48097">
    <property type="entry name" value="L-THREONINE ALDOLASE-RELATED"/>
    <property type="match status" value="1"/>
</dbReference>
<dbReference type="PANTHER" id="PTHR48097:SF5">
    <property type="entry name" value="LOW SPECIFICITY L-THREONINE ALDOLASE"/>
    <property type="match status" value="1"/>
</dbReference>
<comment type="catalytic activity">
    <reaction evidence="5">
        <text>L-allo-threonine = acetaldehyde + glycine</text>
        <dbReference type="Rhea" id="RHEA:26209"/>
        <dbReference type="ChEBI" id="CHEBI:15343"/>
        <dbReference type="ChEBI" id="CHEBI:57305"/>
        <dbReference type="ChEBI" id="CHEBI:58585"/>
        <dbReference type="EC" id="4.1.2.48"/>
    </reaction>
</comment>
<evidence type="ECO:0000256" key="3">
    <source>
        <dbReference type="ARBA" id="ARBA00011881"/>
    </source>
</evidence>